<dbReference type="KEGG" id="aeh:Mlg_0783"/>
<dbReference type="AlphaFoldDB" id="Q0AAK0"/>
<dbReference type="eggNOG" id="COG5266">
    <property type="taxonomic scope" value="Bacteria"/>
</dbReference>
<keyword evidence="1" id="KW-0812">Transmembrane</keyword>
<keyword evidence="1" id="KW-1133">Transmembrane helix</keyword>
<dbReference type="OrthoDB" id="5794979at2"/>
<name>Q0AAK0_ALKEH</name>
<gene>
    <name evidence="2" type="ordered locus">Mlg_0783</name>
</gene>
<evidence type="ECO:0000313" key="3">
    <source>
        <dbReference type="Proteomes" id="UP000001962"/>
    </source>
</evidence>
<evidence type="ECO:0000256" key="1">
    <source>
        <dbReference type="SAM" id="Phobius"/>
    </source>
</evidence>
<dbReference type="Proteomes" id="UP000001962">
    <property type="component" value="Chromosome"/>
</dbReference>
<proteinExistence type="predicted"/>
<evidence type="ECO:0000313" key="2">
    <source>
        <dbReference type="EMBL" id="ABI56137.1"/>
    </source>
</evidence>
<sequence>MSVSWPTRLWGALVLLALLGPWGAAQPVEEAGPLWLSDAPPNEAYAQRLRRSHGGAVEMGRGGSTAKRLWLRHGAVPETAGYTDEAAAEGFDFRVTTPAGEAERLRPFVDEAGVGLHFPIPEEGFYNVYATRRQVRDGVLAVEVVKHELLRHLCSEGHDYPMTLVAPRHLPELPLEIIRLRQPDEDFHTRLHSGDTLRFRVLRHGQPLAGATVRLVSQRGWRNRAVTDADGEVAFELIRDYYPDWPEFRRRHRDRFLVIAEHQEAREGSHAGDAYQAARYTVTQPGFYTPPSREYRSYAYGLSVAGTAALVVAVFTYGYRRRRWNPPREEAFDERD</sequence>
<protein>
    <submittedName>
        <fullName evidence="2">Polyferredoxin-like protein</fullName>
    </submittedName>
</protein>
<dbReference type="EMBL" id="CP000453">
    <property type="protein sequence ID" value="ABI56137.1"/>
    <property type="molecule type" value="Genomic_DNA"/>
</dbReference>
<keyword evidence="1" id="KW-0472">Membrane</keyword>
<organism evidence="2 3">
    <name type="scientific">Alkalilimnicola ehrlichii (strain ATCC BAA-1101 / DSM 17681 / MLHE-1)</name>
    <dbReference type="NCBI Taxonomy" id="187272"/>
    <lineage>
        <taxon>Bacteria</taxon>
        <taxon>Pseudomonadati</taxon>
        <taxon>Pseudomonadota</taxon>
        <taxon>Gammaproteobacteria</taxon>
        <taxon>Chromatiales</taxon>
        <taxon>Ectothiorhodospiraceae</taxon>
        <taxon>Alkalilimnicola</taxon>
    </lineage>
</organism>
<dbReference type="RefSeq" id="WP_011628532.1">
    <property type="nucleotide sequence ID" value="NC_008340.1"/>
</dbReference>
<accession>Q0AAK0</accession>
<keyword evidence="3" id="KW-1185">Reference proteome</keyword>
<reference evidence="3" key="1">
    <citation type="submission" date="2006-08" db="EMBL/GenBank/DDBJ databases">
        <title>Complete sequence of Alkalilimnicola ehrilichei MLHE-1.</title>
        <authorList>
            <person name="Copeland A."/>
            <person name="Lucas S."/>
            <person name="Lapidus A."/>
            <person name="Barry K."/>
            <person name="Detter J.C."/>
            <person name="Glavina del Rio T."/>
            <person name="Hammon N."/>
            <person name="Israni S."/>
            <person name="Dalin E."/>
            <person name="Tice H."/>
            <person name="Pitluck S."/>
            <person name="Sims D."/>
            <person name="Brettin T."/>
            <person name="Bruce D."/>
            <person name="Han C."/>
            <person name="Tapia R."/>
            <person name="Gilna P."/>
            <person name="Schmutz J."/>
            <person name="Larimer F."/>
            <person name="Land M."/>
            <person name="Hauser L."/>
            <person name="Kyrpides N."/>
            <person name="Mikhailova N."/>
            <person name="Oremland R.S."/>
            <person name="Hoeft S.E."/>
            <person name="Switzer-Blum J."/>
            <person name="Kulp T."/>
            <person name="King G."/>
            <person name="Tabita R."/>
            <person name="Witte B."/>
            <person name="Santini J.M."/>
            <person name="Basu P."/>
            <person name="Hollibaugh J.T."/>
            <person name="Xie G."/>
            <person name="Stolz J.F."/>
            <person name="Richardson P."/>
        </authorList>
    </citation>
    <scope>NUCLEOTIDE SEQUENCE [LARGE SCALE GENOMIC DNA]</scope>
    <source>
        <strain evidence="3">ATCC BAA-1101 / DSM 17681 / MLHE-1</strain>
    </source>
</reference>
<dbReference type="HOGENOM" id="CLU_815654_0_0_6"/>
<feature type="transmembrane region" description="Helical" evidence="1">
    <location>
        <begin position="298"/>
        <end position="319"/>
    </location>
</feature>